<evidence type="ECO:0000313" key="5">
    <source>
        <dbReference type="EMBL" id="MDR9763428.1"/>
    </source>
</evidence>
<dbReference type="PANTHER" id="PTHR22674:SF6">
    <property type="entry name" value="NTPASE KAP FAMILY P-LOOP DOMAIN-CONTAINING PROTEIN 1"/>
    <property type="match status" value="1"/>
</dbReference>
<sequence>MPIAPRWSDLASDVAQLFGVSRPRSPALNRTIERGVRYVSIDERARRIIFDAKSLVVGLLAAGETERDSIRWGDTATWFYDWFVRQLSEGDYRTAIDAAKTDPDLIFPGYEEGFQVELSGDVQALISRAAEVSLFMNGRADFEARHFFAAMVGSGLLAKQLAELFGFYIANVEDDLKRNLIARLLTEPDTGETLEKWLTTFSLPESDKTLFAESTREEDIGPVDPAVDDLLRRLEINDVSHTVRVVLAEAARINQQPDGDAEVSSTRLFLSCLAVGRRRPVGRRPFDLLTALVALSDDERFRGLGTIERTYRTASSPPSQSIKATSNVLEILRTAGNSGWYNSRGLGVDELLTALLLQSGTKIEERFLTGNISRELLRTALVATLRPYDPQWNRWAEAFNLSPADLDSFGSTPPLRQSTDILFAEVGNDNPDKATLNDVLGAADEARAFARVATARGVSPPLAFGVFGEWGSGKSFFMRLMQEYVDKISSREATEAQNGGAFHENVVQIRFNAWHYVESNLWASLVDNIFVELDRWSRTRQPADGGNFLLDELVTARELSLDAAERLVHQRQQQELAADRLLAAERELRLKQQQVGITPRALWNVVKENFAKEVGPEKIKKAADQLGLTELAENVEALKSTLEEVKTDAARARVLGRGLLNHLSSSSSIAALFCAIVAGPAVFAFGYDWLATYFSGFSEYVNRWVASLVGLLSATTLVVKFLQHRVRTGLAVLESYRDKLEEAIDAQLKTPADAVAAAESDLVRLTSEVAEAKAALATSSDRLARAAKEYESDSGRDRLLRFVRDRAGNDGYSKHLGLIANIRKDFTQLSVLMAEVDARLRKDDDKQFEDYKLRVQALIADAGENYLTGDEKARLEALLSRSKPDPAQSFDRIILYIDDLDRCPPEQVVQVLQAVHLLLSFPLFVVVVAVDTRWVSRSLEAHYAGLLADHSTKHTSASASDYLEKIFQIPYWVRPMTREASIALLSSLSAVPRPLSTAVQSSVPPASDPKTVPDRAALDTPNHVDLPEAGDPEKERESGEELGQPASRAGELPQPPGARALTLSDAERRYMSSIAPWVGNTPRRTLRFLNIYRVIKASLDAGNLARLESGGYRALMAQLALIVGSKKGEGLKLLGELAEGGSIDEILKRSGDNEVSSMARGALQVFNGASQPVSSADWNFYREMAGRFGFENHRVSDARPTPQTQIADSSTK</sequence>
<feature type="coiled-coil region" evidence="1">
    <location>
        <begin position="628"/>
        <end position="655"/>
    </location>
</feature>
<proteinExistence type="predicted"/>
<dbReference type="Proteomes" id="UP001269402">
    <property type="component" value="Unassembled WGS sequence"/>
</dbReference>
<dbReference type="EMBL" id="JAVLSH010000016">
    <property type="protein sequence ID" value="MDR9763428.1"/>
    <property type="molecule type" value="Genomic_DNA"/>
</dbReference>
<reference evidence="6" key="1">
    <citation type="submission" date="2023-07" db="EMBL/GenBank/DDBJ databases">
        <title>Genomic characterization of faba bean (Vicia faba) microsymbionts in Mexican soils.</title>
        <authorList>
            <person name="Rivera Orduna F.N."/>
            <person name="Guevara-Luna J."/>
            <person name="Yan J."/>
            <person name="Arroyo-Herrera I."/>
            <person name="Li Y."/>
            <person name="Vasquez-Murrieta M.S."/>
            <person name="Wang E.T."/>
        </authorList>
    </citation>
    <scope>NUCLEOTIDE SEQUENCE [LARGE SCALE GENOMIC DNA]</scope>
    <source>
        <strain evidence="6">CH6</strain>
    </source>
</reference>
<feature type="region of interest" description="Disordered" evidence="2">
    <location>
        <begin position="998"/>
        <end position="1059"/>
    </location>
</feature>
<dbReference type="AlphaFoldDB" id="A0AAW8P8U0"/>
<keyword evidence="6" id="KW-1185">Reference proteome</keyword>
<keyword evidence="3" id="KW-0472">Membrane</keyword>
<feature type="transmembrane region" description="Helical" evidence="3">
    <location>
        <begin position="702"/>
        <end position="722"/>
    </location>
</feature>
<dbReference type="RefSeq" id="WP_168259676.1">
    <property type="nucleotide sequence ID" value="NZ_JAVLSG010000013.1"/>
</dbReference>
<keyword evidence="1" id="KW-0175">Coiled coil</keyword>
<evidence type="ECO:0000256" key="2">
    <source>
        <dbReference type="SAM" id="MobiDB-lite"/>
    </source>
</evidence>
<evidence type="ECO:0000259" key="4">
    <source>
        <dbReference type="Pfam" id="PF07693"/>
    </source>
</evidence>
<feature type="transmembrane region" description="Helical" evidence="3">
    <location>
        <begin position="669"/>
        <end position="690"/>
    </location>
</feature>
<feature type="domain" description="KAP NTPase" evidence="4">
    <location>
        <begin position="887"/>
        <end position="1096"/>
    </location>
</feature>
<accession>A0AAW8P8U0</accession>
<dbReference type="InterPro" id="IPR011646">
    <property type="entry name" value="KAP_P-loop"/>
</dbReference>
<feature type="domain" description="KAP NTPase" evidence="4">
    <location>
        <begin position="458"/>
        <end position="534"/>
    </location>
</feature>
<evidence type="ECO:0000256" key="3">
    <source>
        <dbReference type="SAM" id="Phobius"/>
    </source>
</evidence>
<feature type="coiled-coil region" evidence="1">
    <location>
        <begin position="755"/>
        <end position="789"/>
    </location>
</feature>
<evidence type="ECO:0000256" key="1">
    <source>
        <dbReference type="SAM" id="Coils"/>
    </source>
</evidence>
<comment type="caution">
    <text evidence="5">The sequence shown here is derived from an EMBL/GenBank/DDBJ whole genome shotgun (WGS) entry which is preliminary data.</text>
</comment>
<name>A0AAW8P8U0_9HYPH</name>
<dbReference type="InterPro" id="IPR052754">
    <property type="entry name" value="NTPase_KAP_P-loop"/>
</dbReference>
<protein>
    <submittedName>
        <fullName evidence="5">P-loop NTPase fold protein</fullName>
    </submittedName>
</protein>
<keyword evidence="3" id="KW-0812">Transmembrane</keyword>
<evidence type="ECO:0000313" key="6">
    <source>
        <dbReference type="Proteomes" id="UP001269402"/>
    </source>
</evidence>
<keyword evidence="3" id="KW-1133">Transmembrane helix</keyword>
<organism evidence="5 6">
    <name type="scientific">Rhizobium redzepovicii</name>
    <dbReference type="NCBI Taxonomy" id="2867518"/>
    <lineage>
        <taxon>Bacteria</taxon>
        <taxon>Pseudomonadati</taxon>
        <taxon>Pseudomonadota</taxon>
        <taxon>Alphaproteobacteria</taxon>
        <taxon>Hyphomicrobiales</taxon>
        <taxon>Rhizobiaceae</taxon>
        <taxon>Rhizobium/Agrobacterium group</taxon>
        <taxon>Rhizobium</taxon>
    </lineage>
</organism>
<dbReference type="PANTHER" id="PTHR22674">
    <property type="entry name" value="NTPASE, KAP FAMILY P-LOOP DOMAIN-CONTAINING 1"/>
    <property type="match status" value="1"/>
</dbReference>
<gene>
    <name evidence="5" type="ORF">RJJ37_28005</name>
</gene>
<dbReference type="Pfam" id="PF07693">
    <property type="entry name" value="KAP_NTPase"/>
    <property type="match status" value="2"/>
</dbReference>